<dbReference type="InterPro" id="IPR025943">
    <property type="entry name" value="Sigma_54_int_dom_ATP-bd_2"/>
</dbReference>
<dbReference type="GO" id="GO:0006355">
    <property type="term" value="P:regulation of DNA-templated transcription"/>
    <property type="evidence" value="ECO:0007669"/>
    <property type="project" value="InterPro"/>
</dbReference>
<dbReference type="PROSITE" id="PS50045">
    <property type="entry name" value="SIGMA54_INTERACT_4"/>
    <property type="match status" value="1"/>
</dbReference>
<dbReference type="Gene3D" id="3.40.50.300">
    <property type="entry name" value="P-loop containing nucleotide triphosphate hydrolases"/>
    <property type="match status" value="1"/>
</dbReference>
<proteinExistence type="predicted"/>
<dbReference type="CDD" id="cd00009">
    <property type="entry name" value="AAA"/>
    <property type="match status" value="1"/>
</dbReference>
<dbReference type="Proteomes" id="UP000198847">
    <property type="component" value="Unassembled WGS sequence"/>
</dbReference>
<dbReference type="PROSITE" id="PS00688">
    <property type="entry name" value="SIGMA54_INTERACT_3"/>
    <property type="match status" value="1"/>
</dbReference>
<evidence type="ECO:0000256" key="4">
    <source>
        <dbReference type="ARBA" id="ARBA00023015"/>
    </source>
</evidence>
<evidence type="ECO:0000313" key="10">
    <source>
        <dbReference type="EMBL" id="SEP24580.1"/>
    </source>
</evidence>
<dbReference type="EMBL" id="FODY01000015">
    <property type="protein sequence ID" value="SEP24580.1"/>
    <property type="molecule type" value="Genomic_DNA"/>
</dbReference>
<evidence type="ECO:0000256" key="5">
    <source>
        <dbReference type="ARBA" id="ARBA00023125"/>
    </source>
</evidence>
<dbReference type="InterPro" id="IPR009057">
    <property type="entry name" value="Homeodomain-like_sf"/>
</dbReference>
<evidence type="ECO:0000256" key="3">
    <source>
        <dbReference type="ARBA" id="ARBA00022840"/>
    </source>
</evidence>
<evidence type="ECO:0000259" key="9">
    <source>
        <dbReference type="PROSITE" id="PS50045"/>
    </source>
</evidence>
<dbReference type="GO" id="GO:0005524">
    <property type="term" value="F:ATP binding"/>
    <property type="evidence" value="ECO:0007669"/>
    <property type="project" value="UniProtKB-KW"/>
</dbReference>
<dbReference type="Pfam" id="PF25601">
    <property type="entry name" value="AAA_lid_14"/>
    <property type="match status" value="1"/>
</dbReference>
<keyword evidence="5 10" id="KW-0238">DNA-binding</keyword>
<dbReference type="FunFam" id="1.10.8.60:FF:000014">
    <property type="entry name" value="DNA-binding transcriptional regulator NtrC"/>
    <property type="match status" value="1"/>
</dbReference>
<evidence type="ECO:0000256" key="7">
    <source>
        <dbReference type="ARBA" id="ARBA00023163"/>
    </source>
</evidence>
<dbReference type="Gene3D" id="1.10.8.60">
    <property type="match status" value="1"/>
</dbReference>
<evidence type="ECO:0000256" key="6">
    <source>
        <dbReference type="ARBA" id="ARBA00023159"/>
    </source>
</evidence>
<keyword evidence="11" id="KW-1185">Reference proteome</keyword>
<evidence type="ECO:0000313" key="11">
    <source>
        <dbReference type="Proteomes" id="UP000198847"/>
    </source>
</evidence>
<name>A0A1H8WAB0_9FIRM</name>
<protein>
    <recommendedName>
        <fullName evidence="8">HTH-type transcriptional regulatory protein TyrR</fullName>
    </recommendedName>
</protein>
<dbReference type="RefSeq" id="WP_091747866.1">
    <property type="nucleotide sequence ID" value="NZ_FODY01000015.1"/>
</dbReference>
<dbReference type="GO" id="GO:0003677">
    <property type="term" value="F:DNA binding"/>
    <property type="evidence" value="ECO:0007669"/>
    <property type="project" value="UniProtKB-KW"/>
</dbReference>
<dbReference type="SUPFAM" id="SSF52540">
    <property type="entry name" value="P-loop containing nucleoside triphosphate hydrolases"/>
    <property type="match status" value="1"/>
</dbReference>
<accession>A0A1H8WAB0</accession>
<dbReference type="PANTHER" id="PTHR32071:SF57">
    <property type="entry name" value="C4-DICARBOXYLATE TRANSPORT TRANSCRIPTIONAL REGULATORY PROTEIN DCTD"/>
    <property type="match status" value="1"/>
</dbReference>
<evidence type="ECO:0000256" key="8">
    <source>
        <dbReference type="ARBA" id="ARBA00029500"/>
    </source>
</evidence>
<reference evidence="10 11" key="1">
    <citation type="submission" date="2016-10" db="EMBL/GenBank/DDBJ databases">
        <authorList>
            <person name="de Groot N.N."/>
        </authorList>
    </citation>
    <scope>NUCLEOTIDE SEQUENCE [LARGE SCALE GENOMIC DNA]</scope>
    <source>
        <strain evidence="10 11">DSM 13305</strain>
    </source>
</reference>
<dbReference type="InterPro" id="IPR025944">
    <property type="entry name" value="Sigma_54_int_dom_CS"/>
</dbReference>
<dbReference type="InterPro" id="IPR002078">
    <property type="entry name" value="Sigma_54_int"/>
</dbReference>
<dbReference type="PANTHER" id="PTHR32071">
    <property type="entry name" value="TRANSCRIPTIONAL REGULATORY PROTEIN"/>
    <property type="match status" value="1"/>
</dbReference>
<dbReference type="InterPro" id="IPR003593">
    <property type="entry name" value="AAA+_ATPase"/>
</dbReference>
<dbReference type="AlphaFoldDB" id="A0A1H8WAB0"/>
<dbReference type="Pfam" id="PF00158">
    <property type="entry name" value="Sigma54_activat"/>
    <property type="match status" value="1"/>
</dbReference>
<dbReference type="SUPFAM" id="SSF46689">
    <property type="entry name" value="Homeodomain-like"/>
    <property type="match status" value="1"/>
</dbReference>
<organism evidence="10 11">
    <name type="scientific">Propionispora vibrioides</name>
    <dbReference type="NCBI Taxonomy" id="112903"/>
    <lineage>
        <taxon>Bacteria</taxon>
        <taxon>Bacillati</taxon>
        <taxon>Bacillota</taxon>
        <taxon>Negativicutes</taxon>
        <taxon>Selenomonadales</taxon>
        <taxon>Sporomusaceae</taxon>
        <taxon>Propionispora</taxon>
    </lineage>
</organism>
<dbReference type="PROSITE" id="PS00676">
    <property type="entry name" value="SIGMA54_INTERACT_2"/>
    <property type="match status" value="1"/>
</dbReference>
<dbReference type="STRING" id="112903.SAMN04490178_1154"/>
<gene>
    <name evidence="10" type="ORF">SAMN04490178_1154</name>
</gene>
<dbReference type="OrthoDB" id="9803970at2"/>
<dbReference type="FunFam" id="3.40.50.300:FF:000006">
    <property type="entry name" value="DNA-binding transcriptional regulator NtrC"/>
    <property type="match status" value="1"/>
</dbReference>
<dbReference type="InterPro" id="IPR030828">
    <property type="entry name" value="HTH_TyrR"/>
</dbReference>
<dbReference type="Gene3D" id="1.10.10.60">
    <property type="entry name" value="Homeodomain-like"/>
    <property type="match status" value="1"/>
</dbReference>
<feature type="domain" description="Sigma-54 factor interaction" evidence="9">
    <location>
        <begin position="171"/>
        <end position="400"/>
    </location>
</feature>
<keyword evidence="1" id="KW-0547">Nucleotide-binding</keyword>
<dbReference type="InterPro" id="IPR058031">
    <property type="entry name" value="AAA_lid_NorR"/>
</dbReference>
<keyword evidence="2" id="KW-0058">Aromatic hydrocarbons catabolism</keyword>
<keyword evidence="4" id="KW-0805">Transcription regulation</keyword>
<keyword evidence="6" id="KW-0010">Activator</keyword>
<sequence>MTGDFVARNVLSEKESLILEALPYGIGIIDENGYIVYVNSCQLETMNLSHMIGQNIDKFLPRGVNFTAILSTRLSFSYSNNPRTNGGCTVIDIIPLHPEKGVGGAVLLVRDEQDISTVKEQLQWAMDKVKYLEQRLSEKKESGWYSERMRSESIEQKKIRSIKHGKAFERFIGMSPKVLDSLEVAAKAANVQSTVLICGKSGTGKELVAEGIHQASSRAQGAFVRINCAAIPETLIESEMFGHEKGAFTGAVKRKLGKFEQAHNGTIFLDEIGEMELSMQTKLLRVLQNGCFERVGGEETIRVDARIIAATNRDLGQIVKEGLFREDLYYRLNVIPIHLPSLNERKEDIPLLVDHFLKKFNREFGKQVIGIKKAAMDALICYDWPGNVRELQNIMERMVALTDSLYIELDDIPECCYCKEMSSMNVEADDLYGAIMQGELFSLADYEKHIIKAALERYGSYTAVGKALGITRKTVAAKVQKYGVDK</sequence>
<keyword evidence="7" id="KW-0804">Transcription</keyword>
<dbReference type="Pfam" id="PF18024">
    <property type="entry name" value="HTH_50"/>
    <property type="match status" value="1"/>
</dbReference>
<dbReference type="SUPFAM" id="SSF55785">
    <property type="entry name" value="PYP-like sensor domain (PAS domain)"/>
    <property type="match status" value="1"/>
</dbReference>
<evidence type="ECO:0000256" key="2">
    <source>
        <dbReference type="ARBA" id="ARBA00022797"/>
    </source>
</evidence>
<evidence type="ECO:0000256" key="1">
    <source>
        <dbReference type="ARBA" id="ARBA00022741"/>
    </source>
</evidence>
<dbReference type="InterPro" id="IPR035965">
    <property type="entry name" value="PAS-like_dom_sf"/>
</dbReference>
<dbReference type="SMART" id="SM00382">
    <property type="entry name" value="AAA"/>
    <property type="match status" value="1"/>
</dbReference>
<dbReference type="Gene3D" id="3.30.450.20">
    <property type="entry name" value="PAS domain"/>
    <property type="match status" value="1"/>
</dbReference>
<dbReference type="InterPro" id="IPR027417">
    <property type="entry name" value="P-loop_NTPase"/>
</dbReference>
<keyword evidence="3" id="KW-0067">ATP-binding</keyword>